<gene>
    <name evidence="2" type="ORF">THAOC_08567</name>
</gene>
<evidence type="ECO:0000313" key="2">
    <source>
        <dbReference type="EMBL" id="EJK70102.1"/>
    </source>
</evidence>
<comment type="caution">
    <text evidence="2">The sequence shown here is derived from an EMBL/GenBank/DDBJ whole genome shotgun (WGS) entry which is preliminary data.</text>
</comment>
<proteinExistence type="predicted"/>
<protein>
    <submittedName>
        <fullName evidence="2">Uncharacterized protein</fullName>
    </submittedName>
</protein>
<name>K0THW1_THAOC</name>
<organism evidence="2 3">
    <name type="scientific">Thalassiosira oceanica</name>
    <name type="common">Marine diatom</name>
    <dbReference type="NCBI Taxonomy" id="159749"/>
    <lineage>
        <taxon>Eukaryota</taxon>
        <taxon>Sar</taxon>
        <taxon>Stramenopiles</taxon>
        <taxon>Ochrophyta</taxon>
        <taxon>Bacillariophyta</taxon>
        <taxon>Coscinodiscophyceae</taxon>
        <taxon>Thalassiosirophycidae</taxon>
        <taxon>Thalassiosirales</taxon>
        <taxon>Thalassiosiraceae</taxon>
        <taxon>Thalassiosira</taxon>
    </lineage>
</organism>
<feature type="non-terminal residue" evidence="2">
    <location>
        <position position="80"/>
    </location>
</feature>
<dbReference type="AlphaFoldDB" id="K0THW1"/>
<feature type="compositionally biased region" description="Polar residues" evidence="1">
    <location>
        <begin position="46"/>
        <end position="57"/>
    </location>
</feature>
<evidence type="ECO:0000256" key="1">
    <source>
        <dbReference type="SAM" id="MobiDB-lite"/>
    </source>
</evidence>
<evidence type="ECO:0000313" key="3">
    <source>
        <dbReference type="Proteomes" id="UP000266841"/>
    </source>
</evidence>
<feature type="compositionally biased region" description="Basic residues" evidence="1">
    <location>
        <begin position="58"/>
        <end position="69"/>
    </location>
</feature>
<accession>K0THW1</accession>
<dbReference type="EMBL" id="AGNL01009051">
    <property type="protein sequence ID" value="EJK70102.1"/>
    <property type="molecule type" value="Genomic_DNA"/>
</dbReference>
<dbReference type="Proteomes" id="UP000266841">
    <property type="component" value="Unassembled WGS sequence"/>
</dbReference>
<sequence length="80" mass="8543">MAYGGAGPAAAGPMGHDMAPAAAYNYDRAYYRSNDWLRFVPRRSFVDTNSSGATSPTPRRKREQPRRAGRAVPRAGGGGS</sequence>
<feature type="region of interest" description="Disordered" evidence="1">
    <location>
        <begin position="43"/>
        <end position="80"/>
    </location>
</feature>
<reference evidence="2 3" key="1">
    <citation type="journal article" date="2012" name="Genome Biol.">
        <title>Genome and low-iron response of an oceanic diatom adapted to chronic iron limitation.</title>
        <authorList>
            <person name="Lommer M."/>
            <person name="Specht M."/>
            <person name="Roy A.S."/>
            <person name="Kraemer L."/>
            <person name="Andreson R."/>
            <person name="Gutowska M.A."/>
            <person name="Wolf J."/>
            <person name="Bergner S.V."/>
            <person name="Schilhabel M.B."/>
            <person name="Klostermeier U.C."/>
            <person name="Beiko R.G."/>
            <person name="Rosenstiel P."/>
            <person name="Hippler M."/>
            <person name="Laroche J."/>
        </authorList>
    </citation>
    <scope>NUCLEOTIDE SEQUENCE [LARGE SCALE GENOMIC DNA]</scope>
    <source>
        <strain evidence="2 3">CCMP1005</strain>
    </source>
</reference>
<keyword evidence="3" id="KW-1185">Reference proteome</keyword>